<accession>A0ABU3SHR4</accession>
<keyword evidence="6 9" id="KW-1133">Transmembrane helix</keyword>
<keyword evidence="10" id="KW-0969">Cilium</keyword>
<keyword evidence="10" id="KW-0282">Flagellum</keyword>
<keyword evidence="7 9" id="KW-0472">Membrane</keyword>
<gene>
    <name evidence="9 10" type="primary">fliQ</name>
    <name evidence="10" type="ORF">RWH44_01310</name>
</gene>
<feature type="transmembrane region" description="Helical" evidence="9">
    <location>
        <begin position="20"/>
        <end position="39"/>
    </location>
</feature>
<comment type="similarity">
    <text evidence="2 9">Belongs to the FliQ/MopD/SpaQ family.</text>
</comment>
<evidence type="ECO:0000256" key="9">
    <source>
        <dbReference type="RuleBase" id="RU364090"/>
    </source>
</evidence>
<evidence type="ECO:0000256" key="5">
    <source>
        <dbReference type="ARBA" id="ARBA00022692"/>
    </source>
</evidence>
<feature type="transmembrane region" description="Helical" evidence="9">
    <location>
        <begin position="51"/>
        <end position="71"/>
    </location>
</feature>
<keyword evidence="4 9" id="KW-1003">Cell membrane</keyword>
<evidence type="ECO:0000256" key="8">
    <source>
        <dbReference type="ARBA" id="ARBA00023143"/>
    </source>
</evidence>
<evidence type="ECO:0000256" key="2">
    <source>
        <dbReference type="ARBA" id="ARBA00006156"/>
    </source>
</evidence>
<dbReference type="PRINTS" id="PR00952">
    <property type="entry name" value="TYPE3IMQPROT"/>
</dbReference>
<comment type="caution">
    <text evidence="10">The sequence shown here is derived from an EMBL/GenBank/DDBJ whole genome shotgun (WGS) entry which is preliminary data.</text>
</comment>
<evidence type="ECO:0000313" key="10">
    <source>
        <dbReference type="EMBL" id="MDU0344327.1"/>
    </source>
</evidence>
<protein>
    <recommendedName>
        <fullName evidence="3 9">Flagellar biosynthetic protein FliQ</fullName>
    </recommendedName>
</protein>
<dbReference type="NCBIfam" id="TIGR01402">
    <property type="entry name" value="fliQ"/>
    <property type="match status" value="1"/>
</dbReference>
<dbReference type="Pfam" id="PF01313">
    <property type="entry name" value="Bac_export_3"/>
    <property type="match status" value="1"/>
</dbReference>
<evidence type="ECO:0000256" key="7">
    <source>
        <dbReference type="ARBA" id="ARBA00023136"/>
    </source>
</evidence>
<dbReference type="InterPro" id="IPR002191">
    <property type="entry name" value="Bac_export_3"/>
</dbReference>
<proteinExistence type="inferred from homology"/>
<dbReference type="RefSeq" id="WP_076674472.1">
    <property type="nucleotide sequence ID" value="NZ_JAWDIT010000001.1"/>
</dbReference>
<dbReference type="PIRSF" id="PIRSF004669">
    <property type="entry name" value="FliQ"/>
    <property type="match status" value="1"/>
</dbReference>
<evidence type="ECO:0000313" key="11">
    <source>
        <dbReference type="Proteomes" id="UP001261125"/>
    </source>
</evidence>
<keyword evidence="8 9" id="KW-0975">Bacterial flagellum</keyword>
<dbReference type="PANTHER" id="PTHR34040">
    <property type="entry name" value="FLAGELLAR BIOSYNTHETIC PROTEIN FLIQ"/>
    <property type="match status" value="1"/>
</dbReference>
<dbReference type="InterPro" id="IPR006305">
    <property type="entry name" value="FliQ"/>
</dbReference>
<name>A0ABU3SHR4_9MICO</name>
<evidence type="ECO:0000256" key="4">
    <source>
        <dbReference type="ARBA" id="ARBA00022475"/>
    </source>
</evidence>
<dbReference type="Proteomes" id="UP001261125">
    <property type="component" value="Unassembled WGS sequence"/>
</dbReference>
<keyword evidence="10" id="KW-0966">Cell projection</keyword>
<reference evidence="10 11" key="1">
    <citation type="submission" date="2023-09" db="EMBL/GenBank/DDBJ databases">
        <title>Microbacterium fusihabitans sp. nov., Microbacterium phycihabitans sp. nov., and Microbacterium cervinum sp. nov., isolated from dried seaweeds of beach.</title>
        <authorList>
            <person name="Lee S.D."/>
        </authorList>
    </citation>
    <scope>NUCLEOTIDE SEQUENCE [LARGE SCALE GENOMIC DNA]</scope>
    <source>
        <strain evidence="10 11">KSW2-29</strain>
    </source>
</reference>
<dbReference type="PANTHER" id="PTHR34040:SF2">
    <property type="entry name" value="FLAGELLAR BIOSYNTHETIC PROTEIN FLIQ"/>
    <property type="match status" value="1"/>
</dbReference>
<evidence type="ECO:0000256" key="1">
    <source>
        <dbReference type="ARBA" id="ARBA00004651"/>
    </source>
</evidence>
<sequence length="92" mass="9647">MKPEAVMDIGLSALMLAAKLSAPLLITALVVGFAISLLQSITQVQEMTMSFVPKLIAVGIALLVCGNWMIAESIAFTNELFARIPSLLNGGG</sequence>
<evidence type="ECO:0000256" key="3">
    <source>
        <dbReference type="ARBA" id="ARBA00021718"/>
    </source>
</evidence>
<keyword evidence="5 9" id="KW-0812">Transmembrane</keyword>
<evidence type="ECO:0000256" key="6">
    <source>
        <dbReference type="ARBA" id="ARBA00022989"/>
    </source>
</evidence>
<comment type="function">
    <text evidence="9">Role in flagellar biosynthesis.</text>
</comment>
<comment type="subcellular location">
    <subcellularLocation>
        <location evidence="1 9">Cell membrane</location>
        <topology evidence="1">Multi-pass membrane protein</topology>
    </subcellularLocation>
    <subcellularLocation>
        <location evidence="9">Bacterial flagellum basal body</location>
    </subcellularLocation>
</comment>
<keyword evidence="11" id="KW-1185">Reference proteome</keyword>
<dbReference type="EMBL" id="JAWDIT010000001">
    <property type="protein sequence ID" value="MDU0344327.1"/>
    <property type="molecule type" value="Genomic_DNA"/>
</dbReference>
<organism evidence="10 11">
    <name type="scientific">Microbacterium phycohabitans</name>
    <dbReference type="NCBI Taxonomy" id="3075993"/>
    <lineage>
        <taxon>Bacteria</taxon>
        <taxon>Bacillati</taxon>
        <taxon>Actinomycetota</taxon>
        <taxon>Actinomycetes</taxon>
        <taxon>Micrococcales</taxon>
        <taxon>Microbacteriaceae</taxon>
        <taxon>Microbacterium</taxon>
    </lineage>
</organism>